<dbReference type="SMART" id="SM00304">
    <property type="entry name" value="HAMP"/>
    <property type="match status" value="1"/>
</dbReference>
<evidence type="ECO:0000256" key="1">
    <source>
        <dbReference type="ARBA" id="ARBA00023224"/>
    </source>
</evidence>
<feature type="transmembrane region" description="Helical" evidence="5">
    <location>
        <begin position="20"/>
        <end position="46"/>
    </location>
</feature>
<evidence type="ECO:0000256" key="5">
    <source>
        <dbReference type="SAM" id="Phobius"/>
    </source>
</evidence>
<organism evidence="8 9">
    <name type="scientific">Skermanella aerolata</name>
    <dbReference type="NCBI Taxonomy" id="393310"/>
    <lineage>
        <taxon>Bacteria</taxon>
        <taxon>Pseudomonadati</taxon>
        <taxon>Pseudomonadota</taxon>
        <taxon>Alphaproteobacteria</taxon>
        <taxon>Rhodospirillales</taxon>
        <taxon>Azospirillaceae</taxon>
        <taxon>Skermanella</taxon>
    </lineage>
</organism>
<dbReference type="AlphaFoldDB" id="A0A512DSG6"/>
<keyword evidence="5" id="KW-1133">Transmembrane helix</keyword>
<keyword evidence="4" id="KW-0175">Coiled coil</keyword>
<dbReference type="Gene3D" id="6.10.340.10">
    <property type="match status" value="1"/>
</dbReference>
<dbReference type="RefSeq" id="WP_052831861.1">
    <property type="nucleotide sequence ID" value="NZ_BJYZ01000014.1"/>
</dbReference>
<dbReference type="GO" id="GO:0007165">
    <property type="term" value="P:signal transduction"/>
    <property type="evidence" value="ECO:0007669"/>
    <property type="project" value="UniProtKB-KW"/>
</dbReference>
<dbReference type="InterPro" id="IPR004090">
    <property type="entry name" value="Chemotax_Me-accpt_rcpt"/>
</dbReference>
<evidence type="ECO:0000313" key="9">
    <source>
        <dbReference type="Proteomes" id="UP000321523"/>
    </source>
</evidence>
<dbReference type="Pfam" id="PF00015">
    <property type="entry name" value="MCPsignal"/>
    <property type="match status" value="1"/>
</dbReference>
<dbReference type="PRINTS" id="PR00260">
    <property type="entry name" value="CHEMTRNSDUCR"/>
</dbReference>
<dbReference type="InterPro" id="IPR003660">
    <property type="entry name" value="HAMP_dom"/>
</dbReference>
<keyword evidence="9" id="KW-1185">Reference proteome</keyword>
<dbReference type="GO" id="GO:0004888">
    <property type="term" value="F:transmembrane signaling receptor activity"/>
    <property type="evidence" value="ECO:0007669"/>
    <property type="project" value="InterPro"/>
</dbReference>
<name>A0A512DSG6_9PROT</name>
<gene>
    <name evidence="8" type="ORF">SAE02_33080</name>
</gene>
<keyword evidence="5" id="KW-0472">Membrane</keyword>
<dbReference type="InterPro" id="IPR004089">
    <property type="entry name" value="MCPsignal_dom"/>
</dbReference>
<dbReference type="Gene3D" id="1.10.287.950">
    <property type="entry name" value="Methyl-accepting chemotaxis protein"/>
    <property type="match status" value="1"/>
</dbReference>
<reference evidence="8 9" key="1">
    <citation type="submission" date="2019-07" db="EMBL/GenBank/DDBJ databases">
        <title>Whole genome shotgun sequence of Skermanella aerolata NBRC 106429.</title>
        <authorList>
            <person name="Hosoyama A."/>
            <person name="Uohara A."/>
            <person name="Ohji S."/>
            <person name="Ichikawa N."/>
        </authorList>
    </citation>
    <scope>NUCLEOTIDE SEQUENCE [LARGE SCALE GENOMIC DNA]</scope>
    <source>
        <strain evidence="8 9">NBRC 106429</strain>
    </source>
</reference>
<feature type="transmembrane region" description="Helical" evidence="5">
    <location>
        <begin position="332"/>
        <end position="353"/>
    </location>
</feature>
<comment type="caution">
    <text evidence="8">The sequence shown here is derived from an EMBL/GenBank/DDBJ whole genome shotgun (WGS) entry which is preliminary data.</text>
</comment>
<feature type="coiled-coil region" evidence="4">
    <location>
        <begin position="673"/>
        <end position="700"/>
    </location>
</feature>
<evidence type="ECO:0000256" key="4">
    <source>
        <dbReference type="SAM" id="Coils"/>
    </source>
</evidence>
<comment type="similarity">
    <text evidence="2">Belongs to the methyl-accepting chemotaxis (MCP) protein family.</text>
</comment>
<dbReference type="PANTHER" id="PTHR32089">
    <property type="entry name" value="METHYL-ACCEPTING CHEMOTAXIS PROTEIN MCPB"/>
    <property type="match status" value="1"/>
</dbReference>
<evidence type="ECO:0000256" key="2">
    <source>
        <dbReference type="ARBA" id="ARBA00029447"/>
    </source>
</evidence>
<dbReference type="Pfam" id="PF00672">
    <property type="entry name" value="HAMP"/>
    <property type="match status" value="1"/>
</dbReference>
<dbReference type="SUPFAM" id="SSF58104">
    <property type="entry name" value="Methyl-accepting chemotaxis protein (MCP) signaling domain"/>
    <property type="match status" value="1"/>
</dbReference>
<proteinExistence type="inferred from homology"/>
<feature type="domain" description="HAMP" evidence="7">
    <location>
        <begin position="355"/>
        <end position="408"/>
    </location>
</feature>
<evidence type="ECO:0000259" key="6">
    <source>
        <dbReference type="PROSITE" id="PS50111"/>
    </source>
</evidence>
<sequence>MQSNPLAPRRLSSPGIGTSLNLIVATLCLILIGITGSTLIGAFGAVRSAERAGELAHAGRDVFTALQNVRIERGSTRLPLEAQDAAPATAVAGLEVLRLKSGPALDSLIEACGGNDCADAAEMAELKARSDRLVALRPEIDKALRQPLPARRDGIAKEANATITALVDQLELISGRLTARLGDVDAFTAVQVAIKDAAYLARDAAGLEKYPVAAVIKDKAVSSENRAKIAELRGKADAGWKLVREIVGRPGMPKAVVTAADAAQAAHFGTTVKLSNEILQAVAAGKDAPVGATEFSKAIDTGTSSLVAVCEAALDAIVLHADVKSSEASRNLSLQAGLLVLAIAIGGGALAVIRRRVLRPIDGITGAMLRVAQGDLSGEIPFTGRGDEIGRLAGALGTFKRNAEETLRLQREQQEEQVRKETRHREMETAVAEFGSAVARVLENFGASAERMNAASENLTSVADSSKSRATVVAGASEETSANVQTVAAATEELAASIAEIGRQVTHAAGRARSAVSEAQQTGETVRALDDAAQRIGAVVGLIQQIANQTNLLALNATIEAARAGEAGKGFTIVAHEVKNLAGQTAKATEEISSQIAAIQSSTRLTVDAIVGIAATVEEIDQTSAAIASAVEQQASATREITRNTNEAARGTQEVSSNILGVTEDANRTGGAAGEVNAAAEDLRREAAVLDKEIDRFFNRIRAA</sequence>
<dbReference type="Proteomes" id="UP000321523">
    <property type="component" value="Unassembled WGS sequence"/>
</dbReference>
<keyword evidence="5" id="KW-0812">Transmembrane</keyword>
<accession>A0A512DSG6</accession>
<dbReference type="EMBL" id="BJYZ01000014">
    <property type="protein sequence ID" value="GEO39160.1"/>
    <property type="molecule type" value="Genomic_DNA"/>
</dbReference>
<dbReference type="GO" id="GO:0016020">
    <property type="term" value="C:membrane"/>
    <property type="evidence" value="ECO:0007669"/>
    <property type="project" value="InterPro"/>
</dbReference>
<protein>
    <submittedName>
        <fullName evidence="8">Methyl-accepting chemotaxis protein</fullName>
    </submittedName>
</protein>
<evidence type="ECO:0000256" key="3">
    <source>
        <dbReference type="PROSITE-ProRule" id="PRU00284"/>
    </source>
</evidence>
<keyword evidence="1 3" id="KW-0807">Transducer</keyword>
<dbReference type="PROSITE" id="PS50111">
    <property type="entry name" value="CHEMOTAXIS_TRANSDUC_2"/>
    <property type="match status" value="1"/>
</dbReference>
<dbReference type="SMART" id="SM00283">
    <property type="entry name" value="MA"/>
    <property type="match status" value="1"/>
</dbReference>
<evidence type="ECO:0000259" key="7">
    <source>
        <dbReference type="PROSITE" id="PS50885"/>
    </source>
</evidence>
<evidence type="ECO:0000313" key="8">
    <source>
        <dbReference type="EMBL" id="GEO39160.1"/>
    </source>
</evidence>
<dbReference type="PANTHER" id="PTHR32089:SF112">
    <property type="entry name" value="LYSOZYME-LIKE PROTEIN-RELATED"/>
    <property type="match status" value="1"/>
</dbReference>
<dbReference type="PROSITE" id="PS50885">
    <property type="entry name" value="HAMP"/>
    <property type="match status" value="1"/>
</dbReference>
<dbReference type="GO" id="GO:0006935">
    <property type="term" value="P:chemotaxis"/>
    <property type="evidence" value="ECO:0007669"/>
    <property type="project" value="InterPro"/>
</dbReference>
<dbReference type="CDD" id="cd06225">
    <property type="entry name" value="HAMP"/>
    <property type="match status" value="1"/>
</dbReference>
<feature type="domain" description="Methyl-accepting transducer" evidence="6">
    <location>
        <begin position="448"/>
        <end position="684"/>
    </location>
</feature>